<dbReference type="Proteomes" id="UP000184363">
    <property type="component" value="Unassembled WGS sequence"/>
</dbReference>
<protein>
    <recommendedName>
        <fullName evidence="4">Lipoprotein LpqN</fullName>
    </recommendedName>
</protein>
<proteinExistence type="predicted"/>
<evidence type="ECO:0000256" key="1">
    <source>
        <dbReference type="SAM" id="SignalP"/>
    </source>
</evidence>
<name>A0A1M6VKS1_PSETH</name>
<dbReference type="RefSeq" id="WP_073458054.1">
    <property type="nucleotide sequence ID" value="NZ_FRAP01000012.1"/>
</dbReference>
<dbReference type="STRING" id="1848.SAMN05443637_112190"/>
<keyword evidence="3" id="KW-1185">Reference proteome</keyword>
<gene>
    <name evidence="2" type="ORF">SAMN05443637_112190</name>
</gene>
<keyword evidence="1" id="KW-0732">Signal</keyword>
<evidence type="ECO:0008006" key="4">
    <source>
        <dbReference type="Google" id="ProtNLM"/>
    </source>
</evidence>
<dbReference type="EMBL" id="FRAP01000012">
    <property type="protein sequence ID" value="SHK82090.1"/>
    <property type="molecule type" value="Genomic_DNA"/>
</dbReference>
<dbReference type="AlphaFoldDB" id="A0A1M6VKS1"/>
<organism evidence="2 3">
    <name type="scientific">Pseudonocardia thermophila</name>
    <dbReference type="NCBI Taxonomy" id="1848"/>
    <lineage>
        <taxon>Bacteria</taxon>
        <taxon>Bacillati</taxon>
        <taxon>Actinomycetota</taxon>
        <taxon>Actinomycetes</taxon>
        <taxon>Pseudonocardiales</taxon>
        <taxon>Pseudonocardiaceae</taxon>
        <taxon>Pseudonocardia</taxon>
    </lineage>
</organism>
<feature type="signal peptide" evidence="1">
    <location>
        <begin position="1"/>
        <end position="26"/>
    </location>
</feature>
<dbReference type="OrthoDB" id="3288963at2"/>
<dbReference type="PROSITE" id="PS51257">
    <property type="entry name" value="PROKAR_LIPOPROTEIN"/>
    <property type="match status" value="1"/>
</dbReference>
<sequence length="220" mass="23776">MAARPATRRWGAAAVLAAALALTACGAPEWTYVTNKEERTYAKVPTSWRDVSAEVPPTQGVFGLDPARLNWVQVFDADAAPTAEHAMGLAPPSAPAMVVVVFTLPEQQRGSVSLDFLRDLVFPVSERSRTLLAMQPVAGLDDFTLYADQTLTPGDGLRGVRSIFSYAINGGPPQVFDQTAYTNDDASKIYLIMLRCSIECFAERGAEIDSVASSFTVREN</sequence>
<reference evidence="2 3" key="1">
    <citation type="submission" date="2016-11" db="EMBL/GenBank/DDBJ databases">
        <authorList>
            <person name="Jaros S."/>
            <person name="Januszkiewicz K."/>
            <person name="Wedrychowicz H."/>
        </authorList>
    </citation>
    <scope>NUCLEOTIDE SEQUENCE [LARGE SCALE GENOMIC DNA]</scope>
    <source>
        <strain evidence="2 3">DSM 43832</strain>
    </source>
</reference>
<evidence type="ECO:0000313" key="2">
    <source>
        <dbReference type="EMBL" id="SHK82090.1"/>
    </source>
</evidence>
<evidence type="ECO:0000313" key="3">
    <source>
        <dbReference type="Proteomes" id="UP000184363"/>
    </source>
</evidence>
<accession>A0A1M6VKS1</accession>
<feature type="chain" id="PRO_5013382567" description="Lipoprotein LpqN" evidence="1">
    <location>
        <begin position="27"/>
        <end position="220"/>
    </location>
</feature>